<dbReference type="EMBL" id="CP022129">
    <property type="protein sequence ID" value="ASF46740.1"/>
    <property type="molecule type" value="Genomic_DNA"/>
</dbReference>
<dbReference type="OrthoDB" id="5297245at2"/>
<dbReference type="RefSeq" id="WP_088619612.1">
    <property type="nucleotide sequence ID" value="NZ_CP022129.1"/>
</dbReference>
<sequence>MKAEYDLSQMKSRKNPYASKLKKSVTIRLGEDVVDYFKAMAESTGVPYQSLINLYLRDCVHQHRTIDIAWQSSPKASSGQ</sequence>
<protein>
    <submittedName>
        <fullName evidence="1">Antitoxin</fullName>
    </submittedName>
</protein>
<organism evidence="1 2">
    <name type="scientific">Methylovulum psychrotolerans</name>
    <dbReference type="NCBI Taxonomy" id="1704499"/>
    <lineage>
        <taxon>Bacteria</taxon>
        <taxon>Pseudomonadati</taxon>
        <taxon>Pseudomonadota</taxon>
        <taxon>Gammaproteobacteria</taxon>
        <taxon>Methylococcales</taxon>
        <taxon>Methylococcaceae</taxon>
        <taxon>Methylovulum</taxon>
    </lineage>
</organism>
<dbReference type="KEGG" id="mpsy:CEK71_12010"/>
<evidence type="ECO:0000313" key="1">
    <source>
        <dbReference type="EMBL" id="ASF46740.1"/>
    </source>
</evidence>
<evidence type="ECO:0000313" key="2">
    <source>
        <dbReference type="Proteomes" id="UP000197019"/>
    </source>
</evidence>
<gene>
    <name evidence="1" type="ORF">CEK71_12010</name>
</gene>
<dbReference type="Pfam" id="PF14384">
    <property type="entry name" value="BrnA_antitoxin"/>
    <property type="match status" value="1"/>
</dbReference>
<reference evidence="1 2" key="1">
    <citation type="submission" date="2017-06" db="EMBL/GenBank/DDBJ databases">
        <title>Genome Sequencing of the methanotroph Methylovulum psychrotolerants str. HV10-M2 isolated from a high-altitude environment.</title>
        <authorList>
            <person name="Mateos-Rivera A."/>
        </authorList>
    </citation>
    <scope>NUCLEOTIDE SEQUENCE [LARGE SCALE GENOMIC DNA]</scope>
    <source>
        <strain evidence="1 2">HV10_M2</strain>
    </source>
</reference>
<accession>A0A1Z4BZQ1</accession>
<dbReference type="Proteomes" id="UP000197019">
    <property type="component" value="Chromosome"/>
</dbReference>
<dbReference type="AlphaFoldDB" id="A0A1Z4BZQ1"/>
<dbReference type="InterPro" id="IPR025528">
    <property type="entry name" value="BrnA_antitoxin"/>
</dbReference>
<name>A0A1Z4BZQ1_9GAMM</name>
<keyword evidence="2" id="KW-1185">Reference proteome</keyword>
<proteinExistence type="predicted"/>